<evidence type="ECO:0000256" key="1">
    <source>
        <dbReference type="SAM" id="Phobius"/>
    </source>
</evidence>
<proteinExistence type="predicted"/>
<keyword evidence="1" id="KW-0472">Membrane</keyword>
<accession>A0A5E4VPP4</accession>
<dbReference type="EMBL" id="CABPRY010000006">
    <property type="protein sequence ID" value="VVE14191.1"/>
    <property type="molecule type" value="Genomic_DNA"/>
</dbReference>
<protein>
    <submittedName>
        <fullName evidence="2">Uncharacterized protein</fullName>
    </submittedName>
</protein>
<keyword evidence="1" id="KW-0812">Transmembrane</keyword>
<dbReference type="Proteomes" id="UP000396788">
    <property type="component" value="Unassembled WGS sequence"/>
</dbReference>
<name>A0A5E4VPP4_9BURK</name>
<sequence length="114" mass="11898">MESTLSNRFAKNATKVSRLSSVQAAVFVAVLLASEKVMAQSSSVNVQGLCIIPSILKGIVAIVAVAAVLLWAIAHYMNKNDMADLTVKIGVPTVLASVAVTIITQLGLNSQCSI</sequence>
<reference evidence="2 3" key="1">
    <citation type="submission" date="2019-08" db="EMBL/GenBank/DDBJ databases">
        <authorList>
            <person name="Peeters C."/>
        </authorList>
    </citation>
    <scope>NUCLEOTIDE SEQUENCE [LARGE SCALE GENOMIC DNA]</scope>
    <source>
        <strain evidence="2 3">LMG 31107</strain>
    </source>
</reference>
<evidence type="ECO:0000313" key="2">
    <source>
        <dbReference type="EMBL" id="VVE14191.1"/>
    </source>
</evidence>
<dbReference type="RefSeq" id="WP_150609167.1">
    <property type="nucleotide sequence ID" value="NZ_CABPRY010000006.1"/>
</dbReference>
<feature type="transmembrane region" description="Helical" evidence="1">
    <location>
        <begin position="55"/>
        <end position="77"/>
    </location>
</feature>
<feature type="transmembrane region" description="Helical" evidence="1">
    <location>
        <begin position="89"/>
        <end position="108"/>
    </location>
</feature>
<gene>
    <name evidence="2" type="ORF">PCE31107_02801</name>
</gene>
<evidence type="ECO:0000313" key="3">
    <source>
        <dbReference type="Proteomes" id="UP000396788"/>
    </source>
</evidence>
<keyword evidence="1" id="KW-1133">Transmembrane helix</keyword>
<organism evidence="2 3">
    <name type="scientific">Pandoraea cepalis</name>
    <dbReference type="NCBI Taxonomy" id="2508294"/>
    <lineage>
        <taxon>Bacteria</taxon>
        <taxon>Pseudomonadati</taxon>
        <taxon>Pseudomonadota</taxon>
        <taxon>Betaproteobacteria</taxon>
        <taxon>Burkholderiales</taxon>
        <taxon>Burkholderiaceae</taxon>
        <taxon>Pandoraea</taxon>
    </lineage>
</organism>
<dbReference type="AlphaFoldDB" id="A0A5E4VPP4"/>